<dbReference type="RefSeq" id="WP_227119487.1">
    <property type="nucleotide sequence ID" value="NZ_LT598928.1"/>
</dbReference>
<protein>
    <recommendedName>
        <fullName evidence="2">Methyltransferase domain-containing protein</fullName>
    </recommendedName>
</protein>
<dbReference type="EMBL" id="FLUP01000001">
    <property type="protein sequence ID" value="SBV98511.1"/>
    <property type="molecule type" value="Genomic_DNA"/>
</dbReference>
<organism evidence="1">
    <name type="scientific">uncultured Desulfovibrio sp</name>
    <dbReference type="NCBI Taxonomy" id="167968"/>
    <lineage>
        <taxon>Bacteria</taxon>
        <taxon>Pseudomonadati</taxon>
        <taxon>Thermodesulfobacteriota</taxon>
        <taxon>Desulfovibrionia</taxon>
        <taxon>Desulfovibrionales</taxon>
        <taxon>Desulfovibrionaceae</taxon>
        <taxon>Desulfovibrio</taxon>
        <taxon>environmental samples</taxon>
    </lineage>
</organism>
<gene>
    <name evidence="1" type="ORF">KM92DES2_11066</name>
</gene>
<dbReference type="AlphaFoldDB" id="A0A212JGH1"/>
<evidence type="ECO:0008006" key="2">
    <source>
        <dbReference type="Google" id="ProtNLM"/>
    </source>
</evidence>
<dbReference type="InterPro" id="IPR029063">
    <property type="entry name" value="SAM-dependent_MTases_sf"/>
</dbReference>
<proteinExistence type="predicted"/>
<dbReference type="SUPFAM" id="SSF53335">
    <property type="entry name" value="S-adenosyl-L-methionine-dependent methyltransferases"/>
    <property type="match status" value="1"/>
</dbReference>
<name>A0A212JGH1_9BACT</name>
<dbReference type="Gene3D" id="3.40.50.150">
    <property type="entry name" value="Vaccinia Virus protein VP39"/>
    <property type="match status" value="1"/>
</dbReference>
<accession>A0A212JGH1</accession>
<evidence type="ECO:0000313" key="1">
    <source>
        <dbReference type="EMBL" id="SBV98511.1"/>
    </source>
</evidence>
<sequence length="309" mass="35315">MTMPTSLPLDCEELPIYPMPTANQLRMVEESGLFDETWYRRCYLMGRTATMPPLVHYMQFGPRKGYQPNRHFMPLNYLRFHPEALTQNINPLLHYIQNFRQVTELSSQTDIDFHQIYHCGGFGGNESCSGTGSSLRQTATLRPELQKIFLKYTIKSVLDVPCGDCNWISAMDFTGITYTGGDIVEDLIENNKIKLGRGFSFLVLDLCRGPLPAADMLLTRDCFVHLSFEEIFKALATIKNSDINYFAATTFTNCTKNYDLDQITRWRPLNLCLPPFNLPAPSDLINENCTENAGQYQDKCLAIWEVTQL</sequence>
<reference evidence="1" key="1">
    <citation type="submission" date="2016-04" db="EMBL/GenBank/DDBJ databases">
        <authorList>
            <person name="Evans L.H."/>
            <person name="Alamgir A."/>
            <person name="Owens N."/>
            <person name="Weber N.D."/>
            <person name="Virtaneva K."/>
            <person name="Barbian K."/>
            <person name="Babar A."/>
            <person name="Rosenke K."/>
        </authorList>
    </citation>
    <scope>NUCLEOTIDE SEQUENCE</scope>
    <source>
        <strain evidence="1">92-2</strain>
    </source>
</reference>